<accession>A0A0T6LVF5</accession>
<evidence type="ECO:0000313" key="2">
    <source>
        <dbReference type="EMBL" id="KRV49692.1"/>
    </source>
</evidence>
<feature type="compositionally biased region" description="Basic and acidic residues" evidence="1">
    <location>
        <begin position="113"/>
        <end position="124"/>
    </location>
</feature>
<name>A0A0T6LVF5_WENVI</name>
<protein>
    <recommendedName>
        <fullName evidence="4">DUF5709 domain-containing protein</fullName>
    </recommendedName>
</protein>
<feature type="compositionally biased region" description="Acidic residues" evidence="1">
    <location>
        <begin position="67"/>
        <end position="89"/>
    </location>
</feature>
<dbReference type="OrthoDB" id="3478723at2"/>
<dbReference type="EMBL" id="LLZU01000011">
    <property type="protein sequence ID" value="KRV49692.1"/>
    <property type="molecule type" value="Genomic_DNA"/>
</dbReference>
<feature type="compositionally biased region" description="Basic and acidic residues" evidence="1">
    <location>
        <begin position="1"/>
        <end position="11"/>
    </location>
</feature>
<reference evidence="2 3" key="1">
    <citation type="submission" date="2015-10" db="EMBL/GenBank/DDBJ databases">
        <title>Draft genome sequence of pyrrolomycin-producing Streptomyces vitaminophilus.</title>
        <authorList>
            <person name="Graham D.E."/>
            <person name="Mahan K.M."/>
            <person name="Klingeman D.M."/>
            <person name="Hettich R.L."/>
            <person name="Parry R.J."/>
        </authorList>
    </citation>
    <scope>NUCLEOTIDE SEQUENCE [LARGE SCALE GENOMIC DNA]</scope>
    <source>
        <strain evidence="2 3">ATCC 31673</strain>
    </source>
</reference>
<evidence type="ECO:0000313" key="3">
    <source>
        <dbReference type="Proteomes" id="UP000050867"/>
    </source>
</evidence>
<feature type="compositionally biased region" description="Basic and acidic residues" evidence="1">
    <location>
        <begin position="52"/>
        <end position="66"/>
    </location>
</feature>
<proteinExistence type="predicted"/>
<feature type="compositionally biased region" description="Polar residues" evidence="1">
    <location>
        <begin position="22"/>
        <end position="32"/>
    </location>
</feature>
<dbReference type="eggNOG" id="ENOG5031ZX9">
    <property type="taxonomic scope" value="Bacteria"/>
</dbReference>
<organism evidence="2 3">
    <name type="scientific">Wenjunlia vitaminophila</name>
    <name type="common">Streptomyces vitaminophilus</name>
    <dbReference type="NCBI Taxonomy" id="76728"/>
    <lineage>
        <taxon>Bacteria</taxon>
        <taxon>Bacillati</taxon>
        <taxon>Actinomycetota</taxon>
        <taxon>Actinomycetes</taxon>
        <taxon>Kitasatosporales</taxon>
        <taxon>Streptomycetaceae</taxon>
        <taxon>Wenjunlia</taxon>
    </lineage>
</organism>
<evidence type="ECO:0008006" key="4">
    <source>
        <dbReference type="Google" id="ProtNLM"/>
    </source>
</evidence>
<feature type="region of interest" description="Disordered" evidence="1">
    <location>
        <begin position="1"/>
        <end position="124"/>
    </location>
</feature>
<keyword evidence="3" id="KW-1185">Reference proteome</keyword>
<evidence type="ECO:0000256" key="1">
    <source>
        <dbReference type="SAM" id="MobiDB-lite"/>
    </source>
</evidence>
<dbReference type="Proteomes" id="UP000050867">
    <property type="component" value="Unassembled WGS sequence"/>
</dbReference>
<comment type="caution">
    <text evidence="2">The sequence shown here is derived from an EMBL/GenBank/DDBJ whole genome shotgun (WGS) entry which is preliminary data.</text>
</comment>
<dbReference type="RefSeq" id="WP_026220003.1">
    <property type="nucleotide sequence ID" value="NZ_LLZU01000011.1"/>
</dbReference>
<sequence>MAEHDPGRNPEEEGIPDLQDGTPEQQQASDPQQKPVPGDEPVAVDRWGTTDVEQRAHEPLAEKLDAEEPEDDRPEPPDEETGVLVDDPDSPWPRNQDMFTRGTPQPGMSAEEAAVHTPEDQDRI</sequence>
<gene>
    <name evidence="2" type="ORF">AQ490_20290</name>
</gene>
<dbReference type="AlphaFoldDB" id="A0A0T6LVF5"/>